<dbReference type="AlphaFoldDB" id="A0A8C2Z6I5"/>
<evidence type="ECO:0000256" key="1">
    <source>
        <dbReference type="ARBA" id="ARBA00022514"/>
    </source>
</evidence>
<dbReference type="GeneTree" id="ENSGT01030000234830"/>
<sequence length="103" mass="11503">MASGRVWLPAVLCSLVILTAFIGSTQSASCCMMFTSRRFPCQRLMGYTIQTIISSCDINAVIFHLPAKFVCADPSSKWTLRGMKCVDERRRKMNWTKGNTTSA</sequence>
<dbReference type="InterPro" id="IPR001811">
    <property type="entry name" value="Chemokine_IL8-like_dom"/>
</dbReference>
<dbReference type="GO" id="GO:0005615">
    <property type="term" value="C:extracellular space"/>
    <property type="evidence" value="ECO:0007669"/>
    <property type="project" value="UniProtKB-KW"/>
</dbReference>
<keyword evidence="2" id="KW-0732">Signal</keyword>
<dbReference type="Ensembl" id="ENSCLMT00005023838.1">
    <property type="protein sequence ID" value="ENSCLMP00005022754.1"/>
    <property type="gene ID" value="ENSCLMG00005011292.1"/>
</dbReference>
<dbReference type="GO" id="GO:0006955">
    <property type="term" value="P:immune response"/>
    <property type="evidence" value="ECO:0007669"/>
    <property type="project" value="InterPro"/>
</dbReference>
<dbReference type="PANTHER" id="PTHR12015">
    <property type="entry name" value="SMALL INDUCIBLE CYTOKINE A"/>
    <property type="match status" value="1"/>
</dbReference>
<dbReference type="Proteomes" id="UP000694565">
    <property type="component" value="Unplaced"/>
</dbReference>
<dbReference type="Pfam" id="PF00048">
    <property type="entry name" value="IL8"/>
    <property type="match status" value="1"/>
</dbReference>
<evidence type="ECO:0000313" key="5">
    <source>
        <dbReference type="Proteomes" id="UP000694565"/>
    </source>
</evidence>
<organism evidence="4 5">
    <name type="scientific">Cyclopterus lumpus</name>
    <name type="common">Lumpsucker</name>
    <dbReference type="NCBI Taxonomy" id="8103"/>
    <lineage>
        <taxon>Eukaryota</taxon>
        <taxon>Metazoa</taxon>
        <taxon>Chordata</taxon>
        <taxon>Craniata</taxon>
        <taxon>Vertebrata</taxon>
        <taxon>Euteleostomi</taxon>
        <taxon>Actinopterygii</taxon>
        <taxon>Neopterygii</taxon>
        <taxon>Teleostei</taxon>
        <taxon>Neoteleostei</taxon>
        <taxon>Acanthomorphata</taxon>
        <taxon>Eupercaria</taxon>
        <taxon>Perciformes</taxon>
        <taxon>Cottioidei</taxon>
        <taxon>Cottales</taxon>
        <taxon>Cyclopteridae</taxon>
        <taxon>Cyclopterus</taxon>
    </lineage>
</organism>
<protein>
    <recommendedName>
        <fullName evidence="3">Chemokine interleukin-8-like domain-containing protein</fullName>
    </recommendedName>
</protein>
<reference evidence="4" key="2">
    <citation type="submission" date="2025-09" db="UniProtKB">
        <authorList>
            <consortium name="Ensembl"/>
        </authorList>
    </citation>
    <scope>IDENTIFICATION</scope>
</reference>
<gene>
    <name evidence="4" type="primary">ccl20b</name>
</gene>
<evidence type="ECO:0000313" key="4">
    <source>
        <dbReference type="Ensembl" id="ENSCLMP00005022754.1"/>
    </source>
</evidence>
<evidence type="ECO:0000259" key="3">
    <source>
        <dbReference type="SMART" id="SM00199"/>
    </source>
</evidence>
<feature type="chain" id="PRO_5034404379" description="Chemokine interleukin-8-like domain-containing protein" evidence="2">
    <location>
        <begin position="28"/>
        <end position="103"/>
    </location>
</feature>
<dbReference type="RefSeq" id="XP_034416068.1">
    <property type="nucleotide sequence ID" value="XM_034560177.1"/>
</dbReference>
<dbReference type="InterPro" id="IPR036048">
    <property type="entry name" value="Interleukin_8-like_sf"/>
</dbReference>
<feature type="domain" description="Chemokine interleukin-8-like" evidence="3">
    <location>
        <begin position="27"/>
        <end position="86"/>
    </location>
</feature>
<keyword evidence="1" id="KW-0202">Cytokine</keyword>
<dbReference type="GeneID" id="117749556"/>
<dbReference type="SUPFAM" id="SSF54117">
    <property type="entry name" value="Interleukin 8-like chemokines"/>
    <property type="match status" value="1"/>
</dbReference>
<dbReference type="InterPro" id="IPR039809">
    <property type="entry name" value="Chemokine_b/g/d"/>
</dbReference>
<feature type="signal peptide" evidence="2">
    <location>
        <begin position="1"/>
        <end position="27"/>
    </location>
</feature>
<proteinExistence type="predicted"/>
<dbReference type="OrthoDB" id="8870994at2759"/>
<dbReference type="KEGG" id="clum:117749556"/>
<dbReference type="PANTHER" id="PTHR12015:SF108">
    <property type="entry name" value="C-C MOTIF CHEMOKINE 20"/>
    <property type="match status" value="1"/>
</dbReference>
<dbReference type="Gene3D" id="2.40.50.40">
    <property type="match status" value="1"/>
</dbReference>
<dbReference type="GO" id="GO:0008009">
    <property type="term" value="F:chemokine activity"/>
    <property type="evidence" value="ECO:0007669"/>
    <property type="project" value="InterPro"/>
</dbReference>
<evidence type="ECO:0000256" key="2">
    <source>
        <dbReference type="SAM" id="SignalP"/>
    </source>
</evidence>
<dbReference type="SMART" id="SM00199">
    <property type="entry name" value="SCY"/>
    <property type="match status" value="1"/>
</dbReference>
<keyword evidence="5" id="KW-1185">Reference proteome</keyword>
<accession>A0A8C2Z6I5</accession>
<dbReference type="CTD" id="563152"/>
<name>A0A8C2Z6I5_CYCLU</name>
<reference evidence="4" key="1">
    <citation type="submission" date="2025-08" db="UniProtKB">
        <authorList>
            <consortium name="Ensembl"/>
        </authorList>
    </citation>
    <scope>IDENTIFICATION</scope>
</reference>